<dbReference type="InterPro" id="IPR000719">
    <property type="entry name" value="Prot_kinase_dom"/>
</dbReference>
<evidence type="ECO:0000256" key="3">
    <source>
        <dbReference type="ARBA" id="ARBA00022679"/>
    </source>
</evidence>
<comment type="caution">
    <text evidence="13">The sequence shown here is derived from an EMBL/GenBank/DDBJ whole genome shotgun (WGS) entry which is preliminary data.</text>
</comment>
<keyword evidence="14" id="KW-1185">Reference proteome</keyword>
<evidence type="ECO:0000256" key="9">
    <source>
        <dbReference type="PROSITE-ProRule" id="PRU10141"/>
    </source>
</evidence>
<sequence length="536" mass="60938">MDLFAARLVKWWRRRRRRLQNPRVMTLVEPQQDEPSDRTTTRRPALRVRRSEAATVNVRRASEQPQASDSQAPTEARLRRKYEVEEAVLGKGHFGTVRACRLKSDPNQMFAVKTIVKATVERPELIRSEVSIMIKLRHPNIVRVHEILNEKGSLHIITELCTGGELLRRILDKAQTPEKRFSERSAAIVLRQILEAVHYCHSRKPPIAHRDLKPENVLFKDETETTLKVIDFGLSKLVGDVRMDSFVGTPGYMAPEVISRGYTLKADVWSIGVIAYILFCGFPPFTGTSEYRLLQMIRDGTVRFPSPDWDTVSEEAKDFVRHLLHKNESKRYSTRSALAHVFFKKAWSPTEEDKMAAVAARMSRFVRAPRFKRLALNVLSQALLMEGEVSADDKKKKKARANFSHLRQIFDAIDKDADGKICAAELEVAIAKSMPAASIQDLVEGIDASGDGFVSFSEFLAATMERNFYMREEHVTKAFLSFDRERKGYITLHNLVSVVGGTEEDAADLIQETDAHADSKKLTYAEFKSLLSYRVS</sequence>
<evidence type="ECO:0000256" key="8">
    <source>
        <dbReference type="ARBA" id="ARBA00024334"/>
    </source>
</evidence>
<evidence type="ECO:0000259" key="11">
    <source>
        <dbReference type="PROSITE" id="PS50011"/>
    </source>
</evidence>
<comment type="similarity">
    <text evidence="8">Belongs to the protein kinase superfamily. Ser/Thr protein kinase family. CDPK subfamily.</text>
</comment>
<evidence type="ECO:0000256" key="4">
    <source>
        <dbReference type="ARBA" id="ARBA00022741"/>
    </source>
</evidence>
<dbReference type="InterPro" id="IPR011992">
    <property type="entry name" value="EF-hand-dom_pair"/>
</dbReference>
<dbReference type="EMBL" id="JAQMWT010000675">
    <property type="protein sequence ID" value="KAJ8598380.1"/>
    <property type="molecule type" value="Genomic_DNA"/>
</dbReference>
<keyword evidence="7 9" id="KW-0067">ATP-binding</keyword>
<dbReference type="AlphaFoldDB" id="A0AAD7XJF4"/>
<evidence type="ECO:0000256" key="7">
    <source>
        <dbReference type="ARBA" id="ARBA00022840"/>
    </source>
</evidence>
<feature type="compositionally biased region" description="Polar residues" evidence="10">
    <location>
        <begin position="63"/>
        <end position="73"/>
    </location>
</feature>
<dbReference type="PROSITE" id="PS50222">
    <property type="entry name" value="EF_HAND_2"/>
    <property type="match status" value="2"/>
</dbReference>
<dbReference type="PROSITE" id="PS00018">
    <property type="entry name" value="EF_HAND_1"/>
    <property type="match status" value="2"/>
</dbReference>
<feature type="region of interest" description="Disordered" evidence="10">
    <location>
        <begin position="26"/>
        <end position="77"/>
    </location>
</feature>
<proteinExistence type="inferred from homology"/>
<dbReference type="Pfam" id="PF00069">
    <property type="entry name" value="Pkinase"/>
    <property type="match status" value="1"/>
</dbReference>
<comment type="cofactor">
    <cofactor evidence="1">
        <name>Mg(2+)</name>
        <dbReference type="ChEBI" id="CHEBI:18420"/>
    </cofactor>
</comment>
<dbReference type="InterPro" id="IPR008271">
    <property type="entry name" value="Ser/Thr_kinase_AS"/>
</dbReference>
<accession>A0AAD7XJF4</accession>
<evidence type="ECO:0000256" key="10">
    <source>
        <dbReference type="SAM" id="MobiDB-lite"/>
    </source>
</evidence>
<dbReference type="SUPFAM" id="SSF47473">
    <property type="entry name" value="EF-hand"/>
    <property type="match status" value="1"/>
</dbReference>
<dbReference type="InterPro" id="IPR011009">
    <property type="entry name" value="Kinase-like_dom_sf"/>
</dbReference>
<dbReference type="InterPro" id="IPR050205">
    <property type="entry name" value="CDPK_Ser/Thr_kinases"/>
</dbReference>
<evidence type="ECO:0000313" key="13">
    <source>
        <dbReference type="EMBL" id="KAJ8598380.1"/>
    </source>
</evidence>
<keyword evidence="4 9" id="KW-0547">Nucleotide-binding</keyword>
<dbReference type="CDD" id="cd05117">
    <property type="entry name" value="STKc_CAMK"/>
    <property type="match status" value="1"/>
</dbReference>
<dbReference type="InterPro" id="IPR017441">
    <property type="entry name" value="Protein_kinase_ATP_BS"/>
</dbReference>
<dbReference type="Gene3D" id="1.10.510.10">
    <property type="entry name" value="Transferase(Phosphotransferase) domain 1"/>
    <property type="match status" value="1"/>
</dbReference>
<dbReference type="PROSITE" id="PS00107">
    <property type="entry name" value="PROTEIN_KINASE_ATP"/>
    <property type="match status" value="1"/>
</dbReference>
<dbReference type="CDD" id="cd00051">
    <property type="entry name" value="EFh"/>
    <property type="match status" value="1"/>
</dbReference>
<dbReference type="GO" id="GO:0005509">
    <property type="term" value="F:calcium ion binding"/>
    <property type="evidence" value="ECO:0007669"/>
    <property type="project" value="InterPro"/>
</dbReference>
<dbReference type="SMART" id="SM00054">
    <property type="entry name" value="EFh"/>
    <property type="match status" value="3"/>
</dbReference>
<dbReference type="GO" id="GO:0005524">
    <property type="term" value="F:ATP binding"/>
    <property type="evidence" value="ECO:0007669"/>
    <property type="project" value="UniProtKB-UniRule"/>
</dbReference>
<dbReference type="FunFam" id="1.10.238.10:FF:000001">
    <property type="entry name" value="Calmodulin 1"/>
    <property type="match status" value="1"/>
</dbReference>
<keyword evidence="2" id="KW-0723">Serine/threonine-protein kinase</keyword>
<feature type="domain" description="EF-hand" evidence="12">
    <location>
        <begin position="401"/>
        <end position="436"/>
    </location>
</feature>
<evidence type="ECO:0000313" key="14">
    <source>
        <dbReference type="Proteomes" id="UP001230188"/>
    </source>
</evidence>
<dbReference type="InterPro" id="IPR002048">
    <property type="entry name" value="EF_hand_dom"/>
</dbReference>
<evidence type="ECO:0008006" key="15">
    <source>
        <dbReference type="Google" id="ProtNLM"/>
    </source>
</evidence>
<dbReference type="FunFam" id="1.10.510.10:FF:000571">
    <property type="entry name" value="Maternal embryonic leucine zipper kinase"/>
    <property type="match status" value="1"/>
</dbReference>
<dbReference type="PROSITE" id="PS50011">
    <property type="entry name" value="PROTEIN_KINASE_DOM"/>
    <property type="match status" value="1"/>
</dbReference>
<protein>
    <recommendedName>
        <fullName evidence="15">Calcium-dependent protein kinase</fullName>
    </recommendedName>
</protein>
<dbReference type="Proteomes" id="UP001230188">
    <property type="component" value="Unassembled WGS sequence"/>
</dbReference>
<organism evidence="13 14">
    <name type="scientific">Chrysophaeum taylorii</name>
    <dbReference type="NCBI Taxonomy" id="2483200"/>
    <lineage>
        <taxon>Eukaryota</taxon>
        <taxon>Sar</taxon>
        <taxon>Stramenopiles</taxon>
        <taxon>Ochrophyta</taxon>
        <taxon>Pelagophyceae</taxon>
        <taxon>Pelagomonadales</taxon>
        <taxon>Pelagomonadaceae</taxon>
        <taxon>Chrysophaeum</taxon>
    </lineage>
</organism>
<name>A0AAD7XJF4_9STRA</name>
<dbReference type="GO" id="GO:0004674">
    <property type="term" value="F:protein serine/threonine kinase activity"/>
    <property type="evidence" value="ECO:0007669"/>
    <property type="project" value="UniProtKB-KW"/>
</dbReference>
<gene>
    <name evidence="13" type="ORF">CTAYLR_002983</name>
</gene>
<feature type="domain" description="EF-hand" evidence="12">
    <location>
        <begin position="470"/>
        <end position="505"/>
    </location>
</feature>
<reference evidence="13" key="1">
    <citation type="submission" date="2023-01" db="EMBL/GenBank/DDBJ databases">
        <title>Metagenome sequencing of chrysophaentin producing Chrysophaeum taylorii.</title>
        <authorList>
            <person name="Davison J."/>
            <person name="Bewley C."/>
        </authorList>
    </citation>
    <scope>NUCLEOTIDE SEQUENCE</scope>
    <source>
        <strain evidence="13">NIES-1699</strain>
    </source>
</reference>
<feature type="domain" description="Protein kinase" evidence="11">
    <location>
        <begin position="83"/>
        <end position="343"/>
    </location>
</feature>
<dbReference type="PROSITE" id="PS00108">
    <property type="entry name" value="PROTEIN_KINASE_ST"/>
    <property type="match status" value="1"/>
</dbReference>
<evidence type="ECO:0000256" key="6">
    <source>
        <dbReference type="ARBA" id="ARBA00022837"/>
    </source>
</evidence>
<evidence type="ECO:0000256" key="1">
    <source>
        <dbReference type="ARBA" id="ARBA00001946"/>
    </source>
</evidence>
<dbReference type="SMART" id="SM00220">
    <property type="entry name" value="S_TKc"/>
    <property type="match status" value="1"/>
</dbReference>
<keyword evidence="6" id="KW-0106">Calcium</keyword>
<dbReference type="Pfam" id="PF13499">
    <property type="entry name" value="EF-hand_7"/>
    <property type="match status" value="1"/>
</dbReference>
<evidence type="ECO:0000256" key="2">
    <source>
        <dbReference type="ARBA" id="ARBA00022527"/>
    </source>
</evidence>
<evidence type="ECO:0000256" key="5">
    <source>
        <dbReference type="ARBA" id="ARBA00022777"/>
    </source>
</evidence>
<dbReference type="SUPFAM" id="SSF56112">
    <property type="entry name" value="Protein kinase-like (PK-like)"/>
    <property type="match status" value="1"/>
</dbReference>
<keyword evidence="5" id="KW-0418">Kinase</keyword>
<keyword evidence="3" id="KW-0808">Transferase</keyword>
<feature type="binding site" evidence="9">
    <location>
        <position position="117"/>
    </location>
    <ligand>
        <name>ATP</name>
        <dbReference type="ChEBI" id="CHEBI:30616"/>
    </ligand>
</feature>
<dbReference type="PANTHER" id="PTHR24349">
    <property type="entry name" value="SERINE/THREONINE-PROTEIN KINASE"/>
    <property type="match status" value="1"/>
</dbReference>
<evidence type="ECO:0000259" key="12">
    <source>
        <dbReference type="PROSITE" id="PS50222"/>
    </source>
</evidence>
<dbReference type="InterPro" id="IPR018247">
    <property type="entry name" value="EF_Hand_1_Ca_BS"/>
</dbReference>
<dbReference type="Gene3D" id="1.10.238.10">
    <property type="entry name" value="EF-hand"/>
    <property type="match status" value="2"/>
</dbReference>
<dbReference type="Gene3D" id="3.30.200.20">
    <property type="entry name" value="Phosphorylase Kinase, domain 1"/>
    <property type="match status" value="1"/>
</dbReference>